<proteinExistence type="inferred from homology"/>
<dbReference type="InterPro" id="IPR017907">
    <property type="entry name" value="Znf_RING_CS"/>
</dbReference>
<dbReference type="InterPro" id="IPR031127">
    <property type="entry name" value="E3_UB_ligase_RBR"/>
</dbReference>
<evidence type="ECO:0000256" key="4">
    <source>
        <dbReference type="ARBA" id="ARBA00022679"/>
    </source>
</evidence>
<accession>A0A3P6SYW6</accession>
<dbReference type="InterPro" id="IPR044066">
    <property type="entry name" value="TRIAD_supradom"/>
</dbReference>
<evidence type="ECO:0000256" key="2">
    <source>
        <dbReference type="ARBA" id="ARBA00004906"/>
    </source>
</evidence>
<dbReference type="PROSITE" id="PS50089">
    <property type="entry name" value="ZF_RING_2"/>
    <property type="match status" value="1"/>
</dbReference>
<dbReference type="SMART" id="SM00184">
    <property type="entry name" value="RING"/>
    <property type="match status" value="2"/>
</dbReference>
<evidence type="ECO:0000313" key="15">
    <source>
        <dbReference type="Proteomes" id="UP000277928"/>
    </source>
</evidence>
<dbReference type="CDD" id="cd20341">
    <property type="entry name" value="BRcat_RBR_RNF14"/>
    <property type="match status" value="1"/>
</dbReference>
<dbReference type="EMBL" id="UYRX01000359">
    <property type="protein sequence ID" value="VDK80892.1"/>
    <property type="molecule type" value="Genomic_DNA"/>
</dbReference>
<evidence type="ECO:0000256" key="11">
    <source>
        <dbReference type="PROSITE-ProRule" id="PRU00175"/>
    </source>
</evidence>
<dbReference type="EC" id="2.3.2.31" evidence="3"/>
<evidence type="ECO:0000313" key="14">
    <source>
        <dbReference type="EMBL" id="VDK80892.1"/>
    </source>
</evidence>
<dbReference type="SUPFAM" id="SSF54495">
    <property type="entry name" value="UBC-like"/>
    <property type="match status" value="1"/>
</dbReference>
<feature type="domain" description="RING-type" evidence="12">
    <location>
        <begin position="102"/>
        <end position="147"/>
    </location>
</feature>
<dbReference type="GO" id="GO:0061630">
    <property type="term" value="F:ubiquitin protein ligase activity"/>
    <property type="evidence" value="ECO:0007669"/>
    <property type="project" value="UniProtKB-EC"/>
</dbReference>
<dbReference type="InterPro" id="IPR047548">
    <property type="entry name" value="Rcat_RBR_RNF14"/>
</dbReference>
<comment type="catalytic activity">
    <reaction evidence="1">
        <text>[E2 ubiquitin-conjugating enzyme]-S-ubiquitinyl-L-cysteine + [acceptor protein]-L-lysine = [E2 ubiquitin-conjugating enzyme]-L-cysteine + [acceptor protein]-N(6)-ubiquitinyl-L-lysine.</text>
        <dbReference type="EC" id="2.3.2.31"/>
    </reaction>
</comment>
<dbReference type="GO" id="GO:0016567">
    <property type="term" value="P:protein ubiquitination"/>
    <property type="evidence" value="ECO:0007669"/>
    <property type="project" value="InterPro"/>
</dbReference>
<keyword evidence="7 11" id="KW-0863">Zinc-finger</keyword>
<dbReference type="Pfam" id="PF05773">
    <property type="entry name" value="RWD"/>
    <property type="match status" value="1"/>
</dbReference>
<evidence type="ECO:0000256" key="7">
    <source>
        <dbReference type="ARBA" id="ARBA00022771"/>
    </source>
</evidence>
<evidence type="ECO:0000256" key="10">
    <source>
        <dbReference type="ARBA" id="ARBA00044508"/>
    </source>
</evidence>
<keyword evidence="9" id="KW-0862">Zinc</keyword>
<evidence type="ECO:0000256" key="1">
    <source>
        <dbReference type="ARBA" id="ARBA00001798"/>
    </source>
</evidence>
<dbReference type="Gene3D" id="3.30.40.10">
    <property type="entry name" value="Zinc/RING finger domain, C3HC4 (zinc finger)"/>
    <property type="match status" value="1"/>
</dbReference>
<keyword evidence="4" id="KW-0808">Transferase</keyword>
<gene>
    <name evidence="14" type="ORF">NLS_LOCUS5087</name>
</gene>
<dbReference type="SUPFAM" id="SSF57850">
    <property type="entry name" value="RING/U-box"/>
    <property type="match status" value="3"/>
</dbReference>
<protein>
    <recommendedName>
        <fullName evidence="3">RBR-type E3 ubiquitin transferase</fullName>
        <ecNumber evidence="3">2.3.2.31</ecNumber>
    </recommendedName>
</protein>
<dbReference type="InterPro" id="IPR013083">
    <property type="entry name" value="Znf_RING/FYVE/PHD"/>
</dbReference>
<dbReference type="PROSITE" id="PS00518">
    <property type="entry name" value="ZF_RING_1"/>
    <property type="match status" value="1"/>
</dbReference>
<dbReference type="STRING" id="42156.A0A3P6SYW6"/>
<dbReference type="PANTHER" id="PTHR11685">
    <property type="entry name" value="RBR FAMILY RING FINGER AND IBR DOMAIN-CONTAINING"/>
    <property type="match status" value="1"/>
</dbReference>
<dbReference type="Proteomes" id="UP000277928">
    <property type="component" value="Unassembled WGS sequence"/>
</dbReference>
<dbReference type="GO" id="GO:0008270">
    <property type="term" value="F:zinc ion binding"/>
    <property type="evidence" value="ECO:0007669"/>
    <property type="project" value="UniProtKB-KW"/>
</dbReference>
<dbReference type="SMART" id="SM00647">
    <property type="entry name" value="IBR"/>
    <property type="match status" value="2"/>
</dbReference>
<dbReference type="InterPro" id="IPR002867">
    <property type="entry name" value="IBR_dom"/>
</dbReference>
<dbReference type="InterPro" id="IPR001841">
    <property type="entry name" value="Znf_RING"/>
</dbReference>
<dbReference type="Gene3D" id="2.20.25.20">
    <property type="match status" value="1"/>
</dbReference>
<dbReference type="Pfam" id="PF01485">
    <property type="entry name" value="IBR"/>
    <property type="match status" value="1"/>
</dbReference>
<evidence type="ECO:0000259" key="12">
    <source>
        <dbReference type="PROSITE" id="PS50089"/>
    </source>
</evidence>
<evidence type="ECO:0000256" key="9">
    <source>
        <dbReference type="ARBA" id="ARBA00022833"/>
    </source>
</evidence>
<keyword evidence="5" id="KW-0479">Metal-binding</keyword>
<dbReference type="Pfam" id="PF22191">
    <property type="entry name" value="IBR_1"/>
    <property type="match status" value="1"/>
</dbReference>
<dbReference type="PROSITE" id="PS51873">
    <property type="entry name" value="TRIAD"/>
    <property type="match status" value="1"/>
</dbReference>
<evidence type="ECO:0000256" key="6">
    <source>
        <dbReference type="ARBA" id="ARBA00022737"/>
    </source>
</evidence>
<evidence type="ECO:0000256" key="5">
    <source>
        <dbReference type="ARBA" id="ARBA00022723"/>
    </source>
</evidence>
<keyword evidence="8" id="KW-0833">Ubl conjugation pathway</keyword>
<dbReference type="Gene3D" id="3.10.110.10">
    <property type="entry name" value="Ubiquitin Conjugating Enzyme"/>
    <property type="match status" value="1"/>
</dbReference>
<comment type="similarity">
    <text evidence="10">Belongs to the RBR family. RNF14 subfamily.</text>
</comment>
<dbReference type="Gene3D" id="1.20.120.1750">
    <property type="match status" value="1"/>
</dbReference>
<keyword evidence="15" id="KW-1185">Reference proteome</keyword>
<dbReference type="OrthoDB" id="69641at2759"/>
<comment type="pathway">
    <text evidence="2">Protein modification; protein ubiquitination.</text>
</comment>
<name>A0A3P6SYW6_LITSI</name>
<dbReference type="InterPro" id="IPR016135">
    <property type="entry name" value="UBQ-conjugating_enzyme/RWD"/>
</dbReference>
<dbReference type="CDD" id="cd20354">
    <property type="entry name" value="Rcat_RBR_RNF14"/>
    <property type="match status" value="1"/>
</dbReference>
<dbReference type="OMA" id="SVKWLEP"/>
<feature type="domain" description="RING-type" evidence="13">
    <location>
        <begin position="98"/>
        <end position="343"/>
    </location>
</feature>
<dbReference type="FunFam" id="3.30.40.10:FF:000137">
    <property type="entry name" value="RanBP-type and C3HC4-type zinc finger-containing protein 1"/>
    <property type="match status" value="1"/>
</dbReference>
<organism evidence="14 15">
    <name type="scientific">Litomosoides sigmodontis</name>
    <name type="common">Filarial nematode worm</name>
    <dbReference type="NCBI Taxonomy" id="42156"/>
    <lineage>
        <taxon>Eukaryota</taxon>
        <taxon>Metazoa</taxon>
        <taxon>Ecdysozoa</taxon>
        <taxon>Nematoda</taxon>
        <taxon>Chromadorea</taxon>
        <taxon>Rhabditida</taxon>
        <taxon>Spirurina</taxon>
        <taxon>Spiruromorpha</taxon>
        <taxon>Filarioidea</taxon>
        <taxon>Onchocercidae</taxon>
        <taxon>Litomosoides</taxon>
    </lineage>
</organism>
<evidence type="ECO:0000256" key="8">
    <source>
        <dbReference type="ARBA" id="ARBA00022786"/>
    </source>
</evidence>
<reference evidence="14 15" key="1">
    <citation type="submission" date="2018-08" db="EMBL/GenBank/DDBJ databases">
        <authorList>
            <person name="Laetsch R D."/>
            <person name="Stevens L."/>
            <person name="Kumar S."/>
            <person name="Blaxter L. M."/>
        </authorList>
    </citation>
    <scope>NUCLEOTIDE SEQUENCE [LARGE SCALE GENOMIC DNA]</scope>
</reference>
<sequence length="357" mass="41180">MPLFSLQVDWLDSIRRHRLREILIDSWANYRGMPVLFTWIELLKEEAMQIVLSQKCIDLNKIVLEDSEVEAMKKGSTELLKTFVEFSDREAQNDFESDWYECEVCFSFKSGKECVRFTPCGHIFCVECISHYYRQKLLDSVTLQLQCLNIGCGSSATQAQIRRVLSDKEFEVYEQRLLDGALNLMSDVVICPRISCQAPVIVDSGEYSRLASCTLCHYSFCILCKKAYHGIEPCSLTEESRRKMRDQMAAATPAQLEEIYKRYGGKKKFERMLETLESEEWMECNSKSCPSCKARIEKDSGCNKMTCTKCGHNFCWLCGISLNKKHPYNHYNAPGLGSCYNRLFEGVEDDYVNDDDD</sequence>
<evidence type="ECO:0000259" key="13">
    <source>
        <dbReference type="PROSITE" id="PS51873"/>
    </source>
</evidence>
<keyword evidence="6" id="KW-0677">Repeat</keyword>
<dbReference type="InterPro" id="IPR006575">
    <property type="entry name" value="RWD_dom"/>
</dbReference>
<dbReference type="AlphaFoldDB" id="A0A3P6SYW6"/>
<evidence type="ECO:0000256" key="3">
    <source>
        <dbReference type="ARBA" id="ARBA00012251"/>
    </source>
</evidence>